<reference evidence="15 16" key="1">
    <citation type="submission" date="2024-11" db="EMBL/GenBank/DDBJ databases">
        <title>Adaptive evolution of stress response genes in parasites aligns with host niche diversity.</title>
        <authorList>
            <person name="Hahn C."/>
            <person name="Resl P."/>
        </authorList>
    </citation>
    <scope>NUCLEOTIDE SEQUENCE [LARGE SCALE GENOMIC DNA]</scope>
    <source>
        <strain evidence="15">EGGRZ-B1_66</strain>
        <tissue evidence="15">Body</tissue>
    </source>
</reference>
<evidence type="ECO:0000256" key="9">
    <source>
        <dbReference type="ARBA" id="ARBA00023136"/>
    </source>
</evidence>
<evidence type="ECO:0000259" key="13">
    <source>
        <dbReference type="PROSITE" id="PS50089"/>
    </source>
</evidence>
<dbReference type="AlphaFoldDB" id="A0ABD2PYF2"/>
<evidence type="ECO:0000256" key="2">
    <source>
        <dbReference type="ARBA" id="ARBA00022679"/>
    </source>
</evidence>
<evidence type="ECO:0000256" key="7">
    <source>
        <dbReference type="ARBA" id="ARBA00022833"/>
    </source>
</evidence>
<dbReference type="GO" id="GO:0016020">
    <property type="term" value="C:membrane"/>
    <property type="evidence" value="ECO:0007669"/>
    <property type="project" value="UniProtKB-SubCell"/>
</dbReference>
<gene>
    <name evidence="15" type="primary">MARCH3</name>
    <name evidence="15" type="ORF">Ciccas_008948</name>
</gene>
<evidence type="ECO:0000256" key="1">
    <source>
        <dbReference type="ARBA" id="ARBA00004141"/>
    </source>
</evidence>
<dbReference type="PROSITE" id="PS50089">
    <property type="entry name" value="ZF_RING_2"/>
    <property type="match status" value="1"/>
</dbReference>
<keyword evidence="4" id="KW-0479">Metal-binding</keyword>
<evidence type="ECO:0000256" key="8">
    <source>
        <dbReference type="ARBA" id="ARBA00022989"/>
    </source>
</evidence>
<evidence type="ECO:0000259" key="14">
    <source>
        <dbReference type="PROSITE" id="PS51292"/>
    </source>
</evidence>
<dbReference type="SMART" id="SM00744">
    <property type="entry name" value="RINGv"/>
    <property type="match status" value="1"/>
</dbReference>
<keyword evidence="7" id="KW-0862">Zinc</keyword>
<keyword evidence="2" id="KW-0808">Transferase</keyword>
<evidence type="ECO:0000313" key="16">
    <source>
        <dbReference type="Proteomes" id="UP001626550"/>
    </source>
</evidence>
<evidence type="ECO:0000256" key="4">
    <source>
        <dbReference type="ARBA" id="ARBA00022723"/>
    </source>
</evidence>
<proteinExistence type="predicted"/>
<dbReference type="Pfam" id="PF12906">
    <property type="entry name" value="RINGv"/>
    <property type="match status" value="1"/>
</dbReference>
<feature type="domain" description="RING-type" evidence="13">
    <location>
        <begin position="138"/>
        <end position="186"/>
    </location>
</feature>
<dbReference type="InterPro" id="IPR011016">
    <property type="entry name" value="Znf_RING-CH"/>
</dbReference>
<evidence type="ECO:0000313" key="15">
    <source>
        <dbReference type="EMBL" id="KAL3312458.1"/>
    </source>
</evidence>
<evidence type="ECO:0000256" key="12">
    <source>
        <dbReference type="SAM" id="Phobius"/>
    </source>
</evidence>
<comment type="caution">
    <text evidence="15">The sequence shown here is derived from an EMBL/GenBank/DDBJ whole genome shotgun (WGS) entry which is preliminary data.</text>
</comment>
<accession>A0ABD2PYF2</accession>
<dbReference type="Proteomes" id="UP001626550">
    <property type="component" value="Unassembled WGS sequence"/>
</dbReference>
<dbReference type="EMBL" id="JBJKFK010001692">
    <property type="protein sequence ID" value="KAL3312458.1"/>
    <property type="molecule type" value="Genomic_DNA"/>
</dbReference>
<keyword evidence="6" id="KW-0833">Ubl conjugation pathway</keyword>
<feature type="region of interest" description="Disordered" evidence="11">
    <location>
        <begin position="1"/>
        <end position="65"/>
    </location>
</feature>
<keyword evidence="8 12" id="KW-1133">Transmembrane helix</keyword>
<keyword evidence="16" id="KW-1185">Reference proteome</keyword>
<protein>
    <submittedName>
        <fullName evidence="15">E3 ubiquitin-protein ligase MARCHF3</fullName>
    </submittedName>
</protein>
<dbReference type="GO" id="GO:0016740">
    <property type="term" value="F:transferase activity"/>
    <property type="evidence" value="ECO:0007669"/>
    <property type="project" value="UniProtKB-KW"/>
</dbReference>
<keyword evidence="5 10" id="KW-0863">Zinc-finger</keyword>
<evidence type="ECO:0000256" key="3">
    <source>
        <dbReference type="ARBA" id="ARBA00022692"/>
    </source>
</evidence>
<organism evidence="15 16">
    <name type="scientific">Cichlidogyrus casuarinus</name>
    <dbReference type="NCBI Taxonomy" id="1844966"/>
    <lineage>
        <taxon>Eukaryota</taxon>
        <taxon>Metazoa</taxon>
        <taxon>Spiralia</taxon>
        <taxon>Lophotrochozoa</taxon>
        <taxon>Platyhelminthes</taxon>
        <taxon>Monogenea</taxon>
        <taxon>Monopisthocotylea</taxon>
        <taxon>Dactylogyridea</taxon>
        <taxon>Ancyrocephalidae</taxon>
        <taxon>Cichlidogyrus</taxon>
    </lineage>
</organism>
<dbReference type="SUPFAM" id="SSF57850">
    <property type="entry name" value="RING/U-box"/>
    <property type="match status" value="1"/>
</dbReference>
<dbReference type="PROSITE" id="PS51292">
    <property type="entry name" value="ZF_RING_CH"/>
    <property type="match status" value="1"/>
</dbReference>
<evidence type="ECO:0000256" key="11">
    <source>
        <dbReference type="SAM" id="MobiDB-lite"/>
    </source>
</evidence>
<feature type="transmembrane region" description="Helical" evidence="12">
    <location>
        <begin position="258"/>
        <end position="282"/>
    </location>
</feature>
<evidence type="ECO:0000256" key="6">
    <source>
        <dbReference type="ARBA" id="ARBA00022786"/>
    </source>
</evidence>
<dbReference type="InterPro" id="IPR013083">
    <property type="entry name" value="Znf_RING/FYVE/PHD"/>
</dbReference>
<dbReference type="GO" id="GO:0008270">
    <property type="term" value="F:zinc ion binding"/>
    <property type="evidence" value="ECO:0007669"/>
    <property type="project" value="UniProtKB-KW"/>
</dbReference>
<sequence length="394" mass="44694">MHSSRKSNRGLPEPVYDTPHNSQEQEQLMDKFLRAPKPTKKTTFLEDSVPTATRPQTPQTQQSLGRRASLISLLKQPAHKRASVRYAAAPRLSLASVEEPGEAESLQNEPAIEPRIFASVAVNNIPRASINSLEPIKCRICLSENSENPDEMLISPCRCKGTMGLLHSSCLQQWLITAKTKKCELCGYAYILQNPFSRQGNSIKKHVSAFKLWMSSRIARRNIISDVVCTAILLVSTVIIVFLCIRATIYFHHKVNPLSWQIFGLLALAVTMIIGMIVWTAVTSKHHWDKYKLARRERRKMIRLQAQNDLVTELKECVILPRPRGSSQLIRHPETVKATRFHEVLEPVTEVTELSISRISDTEEQEKEKKEDICCSPTHHTKHNISLRSTDIIL</sequence>
<name>A0ABD2PYF2_9PLAT</name>
<keyword evidence="9 12" id="KW-0472">Membrane</keyword>
<comment type="subcellular location">
    <subcellularLocation>
        <location evidence="1">Membrane</location>
        <topology evidence="1">Multi-pass membrane protein</topology>
    </subcellularLocation>
</comment>
<dbReference type="PANTHER" id="PTHR46065:SF3">
    <property type="entry name" value="FI20425P1"/>
    <property type="match status" value="1"/>
</dbReference>
<feature type="transmembrane region" description="Helical" evidence="12">
    <location>
        <begin position="223"/>
        <end position="252"/>
    </location>
</feature>
<keyword evidence="3 12" id="KW-0812">Transmembrane</keyword>
<evidence type="ECO:0000256" key="10">
    <source>
        <dbReference type="PROSITE-ProRule" id="PRU00175"/>
    </source>
</evidence>
<evidence type="ECO:0000256" key="5">
    <source>
        <dbReference type="ARBA" id="ARBA00022771"/>
    </source>
</evidence>
<dbReference type="Gene3D" id="3.30.40.10">
    <property type="entry name" value="Zinc/RING finger domain, C3HC4 (zinc finger)"/>
    <property type="match status" value="1"/>
</dbReference>
<feature type="compositionally biased region" description="Low complexity" evidence="11">
    <location>
        <begin position="50"/>
        <end position="62"/>
    </location>
</feature>
<feature type="domain" description="RING-CH-type" evidence="14">
    <location>
        <begin position="130"/>
        <end position="193"/>
    </location>
</feature>
<dbReference type="PANTHER" id="PTHR46065">
    <property type="entry name" value="E3 UBIQUITIN-PROTEIN LIGASE MARCH 2/3 FAMILY MEMBER"/>
    <property type="match status" value="1"/>
</dbReference>
<dbReference type="InterPro" id="IPR001841">
    <property type="entry name" value="Znf_RING"/>
</dbReference>